<dbReference type="RefSeq" id="WP_246112797.1">
    <property type="nucleotide sequence ID" value="NZ_SJPK01000006.1"/>
</dbReference>
<evidence type="ECO:0000313" key="3">
    <source>
        <dbReference type="EMBL" id="TWT66165.1"/>
    </source>
</evidence>
<keyword evidence="4" id="KW-1185">Reference proteome</keyword>
<dbReference type="PANTHER" id="PTHR34322">
    <property type="entry name" value="TRANSPOSASE, Y1_TNP DOMAIN-CONTAINING"/>
    <property type="match status" value="1"/>
</dbReference>
<accession>A0A5C5XVZ3</accession>
<comment type="caution">
    <text evidence="3">The sequence shown here is derived from an EMBL/GenBank/DDBJ whole genome shotgun (WGS) entry which is preliminary data.</text>
</comment>
<protein>
    <recommendedName>
        <fullName evidence="2">Transposase IS200-like domain-containing protein</fullName>
    </recommendedName>
</protein>
<dbReference type="GO" id="GO:0006313">
    <property type="term" value="P:DNA transposition"/>
    <property type="evidence" value="ECO:0007669"/>
    <property type="project" value="InterPro"/>
</dbReference>
<organism evidence="3 4">
    <name type="scientific">Allorhodopirellula solitaria</name>
    <dbReference type="NCBI Taxonomy" id="2527987"/>
    <lineage>
        <taxon>Bacteria</taxon>
        <taxon>Pseudomonadati</taxon>
        <taxon>Planctomycetota</taxon>
        <taxon>Planctomycetia</taxon>
        <taxon>Pirellulales</taxon>
        <taxon>Pirellulaceae</taxon>
        <taxon>Allorhodopirellula</taxon>
    </lineage>
</organism>
<dbReference type="InterPro" id="IPR002686">
    <property type="entry name" value="Transposase_17"/>
</dbReference>
<reference evidence="3 4" key="1">
    <citation type="submission" date="2019-02" db="EMBL/GenBank/DDBJ databases">
        <title>Deep-cultivation of Planctomycetes and their phenomic and genomic characterization uncovers novel biology.</title>
        <authorList>
            <person name="Wiegand S."/>
            <person name="Jogler M."/>
            <person name="Boedeker C."/>
            <person name="Pinto D."/>
            <person name="Vollmers J."/>
            <person name="Rivas-Marin E."/>
            <person name="Kohn T."/>
            <person name="Peeters S.H."/>
            <person name="Heuer A."/>
            <person name="Rast P."/>
            <person name="Oberbeckmann S."/>
            <person name="Bunk B."/>
            <person name="Jeske O."/>
            <person name="Meyerdierks A."/>
            <person name="Storesund J.E."/>
            <person name="Kallscheuer N."/>
            <person name="Luecker S."/>
            <person name="Lage O.M."/>
            <person name="Pohl T."/>
            <person name="Merkel B.J."/>
            <person name="Hornburger P."/>
            <person name="Mueller R.-W."/>
            <person name="Bruemmer F."/>
            <person name="Labrenz M."/>
            <person name="Spormann A.M."/>
            <person name="Op Den Camp H."/>
            <person name="Overmann J."/>
            <person name="Amann R."/>
            <person name="Jetten M.S.M."/>
            <person name="Mascher T."/>
            <person name="Medema M.H."/>
            <person name="Devos D.P."/>
            <person name="Kaster A.-K."/>
            <person name="Ovreas L."/>
            <person name="Rohde M."/>
            <person name="Galperin M.Y."/>
            <person name="Jogler C."/>
        </authorList>
    </citation>
    <scope>NUCLEOTIDE SEQUENCE [LARGE SCALE GENOMIC DNA]</scope>
    <source>
        <strain evidence="3 4">CA85</strain>
    </source>
</reference>
<evidence type="ECO:0000256" key="1">
    <source>
        <dbReference type="SAM" id="MobiDB-lite"/>
    </source>
</evidence>
<proteinExistence type="predicted"/>
<dbReference type="GO" id="GO:0004803">
    <property type="term" value="F:transposase activity"/>
    <property type="evidence" value="ECO:0007669"/>
    <property type="project" value="InterPro"/>
</dbReference>
<feature type="domain" description="Transposase IS200-like" evidence="2">
    <location>
        <begin position="13"/>
        <end position="189"/>
    </location>
</feature>
<dbReference type="Proteomes" id="UP000318053">
    <property type="component" value="Unassembled WGS sequence"/>
</dbReference>
<name>A0A5C5XVZ3_9BACT</name>
<dbReference type="SMART" id="SM01321">
    <property type="entry name" value="Y1_Tnp"/>
    <property type="match status" value="1"/>
</dbReference>
<dbReference type="SUPFAM" id="SSF143422">
    <property type="entry name" value="Transposase IS200-like"/>
    <property type="match status" value="1"/>
</dbReference>
<dbReference type="GO" id="GO:0003677">
    <property type="term" value="F:DNA binding"/>
    <property type="evidence" value="ECO:0007669"/>
    <property type="project" value="InterPro"/>
</dbReference>
<feature type="region of interest" description="Disordered" evidence="1">
    <location>
        <begin position="225"/>
        <end position="244"/>
    </location>
</feature>
<evidence type="ECO:0000259" key="2">
    <source>
        <dbReference type="SMART" id="SM01321"/>
    </source>
</evidence>
<gene>
    <name evidence="3" type="ORF">CA85_30290</name>
</gene>
<dbReference type="AlphaFoldDB" id="A0A5C5XVZ3"/>
<dbReference type="Gene3D" id="3.30.70.1290">
    <property type="entry name" value="Transposase IS200-like"/>
    <property type="match status" value="1"/>
</dbReference>
<evidence type="ECO:0000313" key="4">
    <source>
        <dbReference type="Proteomes" id="UP000318053"/>
    </source>
</evidence>
<dbReference type="EMBL" id="SJPK01000006">
    <property type="protein sequence ID" value="TWT66165.1"/>
    <property type="molecule type" value="Genomic_DNA"/>
</dbReference>
<sequence length="274" mass="31031">MSRTARCEVFDPEEVAIAHVYTRVCRRCFLLGDDPVSGKNFDHRKVWIEEYLQQFAAYFGIDLVGFAILSNHFHLILRSRPDVVATWTDEEVARRWLMLCPHRRQADGTPMTPTDPEIQSIAGCPIKREETRKRLSSFSWWMRLLCQRVAMRANREDEQTGRFFQDRYHATRLADGASLLACAAYVDLNPIRAAMAETLEGSDHTSVQRRIEGLAGEACVSSDAVGDASGGGGEAHDGRSHRSTIVARRLRPSELIRAGCLRRAEPICDEIVWR</sequence>
<dbReference type="PANTHER" id="PTHR34322:SF2">
    <property type="entry name" value="TRANSPOSASE IS200-LIKE DOMAIN-CONTAINING PROTEIN"/>
    <property type="match status" value="1"/>
</dbReference>
<dbReference type="InterPro" id="IPR036515">
    <property type="entry name" value="Transposase_17_sf"/>
</dbReference>